<evidence type="ECO:0008006" key="4">
    <source>
        <dbReference type="Google" id="ProtNLM"/>
    </source>
</evidence>
<proteinExistence type="predicted"/>
<feature type="coiled-coil region" evidence="1">
    <location>
        <begin position="292"/>
        <end position="319"/>
    </location>
</feature>
<keyword evidence="3" id="KW-1185">Reference proteome</keyword>
<dbReference type="Proteomes" id="UP000654482">
    <property type="component" value="Unassembled WGS sequence"/>
</dbReference>
<dbReference type="PROSITE" id="PS50176">
    <property type="entry name" value="ARM_REPEAT"/>
    <property type="match status" value="1"/>
</dbReference>
<name>A0A8J7E144_9CYAN</name>
<comment type="caution">
    <text evidence="2">The sequence shown here is derived from an EMBL/GenBank/DDBJ whole genome shotgun (WGS) entry which is preliminary data.</text>
</comment>
<dbReference type="InterPro" id="IPR000225">
    <property type="entry name" value="Armadillo"/>
</dbReference>
<accession>A0A8J7E144</accession>
<reference evidence="2" key="1">
    <citation type="submission" date="2020-10" db="EMBL/GenBank/DDBJ databases">
        <authorList>
            <person name="Castelo-Branco R."/>
            <person name="Eusebio N."/>
            <person name="Adriana R."/>
            <person name="Vieira A."/>
            <person name="Brugerolle De Fraissinette N."/>
            <person name="Rezende De Castro R."/>
            <person name="Schneider M.P."/>
            <person name="Vasconcelos V."/>
            <person name="Leao P.N."/>
        </authorList>
    </citation>
    <scope>NUCLEOTIDE SEQUENCE</scope>
    <source>
        <strain evidence="2">LEGE 07157</strain>
    </source>
</reference>
<dbReference type="RefSeq" id="WP_194031410.1">
    <property type="nucleotide sequence ID" value="NZ_JADEWZ010000043.1"/>
</dbReference>
<evidence type="ECO:0000313" key="3">
    <source>
        <dbReference type="Proteomes" id="UP000654482"/>
    </source>
</evidence>
<keyword evidence="1" id="KW-0175">Coiled coil</keyword>
<dbReference type="AlphaFoldDB" id="A0A8J7E144"/>
<protein>
    <recommendedName>
        <fullName evidence="4">Apea-like HEPN domain-containing protein</fullName>
    </recommendedName>
</protein>
<sequence>MNEDFCMQSFKVEFLIAVDRKEVFCNSINSLNNFLKSSEEITVYDNCIEYDSLKIGYEVQMGDIATENQRYFHIKLTSDNKSEIEKFERFLKNIRALLFKASSQQVQILWDDLSYYYTNQAYPLIHEIENIMRKLITKFMLTNVGLSWFKEASPQEVIDSIRHKSSKNSHNHIYEADFIQLSNFLFKEYTSISAKNLAEKIKTVSRLEDLSLDELKSFVPKSNWERYFSALVDCESEYLSKRWEKLYQRRNQVAHNKSMSKQEFNEVVQLINDVKPKLQEAIGKLDQITLPEEDKESIIENAEENLTNLTDNTQQAFKILREAGESMTNPLAQAMLTLTNLRGWMGSS</sequence>
<gene>
    <name evidence="2" type="ORF">IQ249_20735</name>
</gene>
<organism evidence="2 3">
    <name type="scientific">Lusitaniella coriacea LEGE 07157</name>
    <dbReference type="NCBI Taxonomy" id="945747"/>
    <lineage>
        <taxon>Bacteria</taxon>
        <taxon>Bacillati</taxon>
        <taxon>Cyanobacteriota</taxon>
        <taxon>Cyanophyceae</taxon>
        <taxon>Spirulinales</taxon>
        <taxon>Lusitaniellaceae</taxon>
        <taxon>Lusitaniella</taxon>
    </lineage>
</organism>
<evidence type="ECO:0000313" key="2">
    <source>
        <dbReference type="EMBL" id="MBE9118323.1"/>
    </source>
</evidence>
<evidence type="ECO:0000256" key="1">
    <source>
        <dbReference type="SAM" id="Coils"/>
    </source>
</evidence>
<dbReference type="EMBL" id="JADEWZ010000043">
    <property type="protein sequence ID" value="MBE9118323.1"/>
    <property type="molecule type" value="Genomic_DNA"/>
</dbReference>